<dbReference type="Pfam" id="PF06629">
    <property type="entry name" value="MipA"/>
    <property type="match status" value="1"/>
</dbReference>
<dbReference type="Proteomes" id="UP001198034">
    <property type="component" value="Unassembled WGS sequence"/>
</dbReference>
<accession>A0ABS8BKA1</accession>
<comment type="similarity">
    <text evidence="2">Belongs to the MipA/OmpV family.</text>
</comment>
<keyword evidence="4" id="KW-0472">Membrane</keyword>
<keyword evidence="5" id="KW-0998">Cell outer membrane</keyword>
<evidence type="ECO:0000256" key="6">
    <source>
        <dbReference type="SAM" id="SignalP"/>
    </source>
</evidence>
<keyword evidence="3 6" id="KW-0732">Signal</keyword>
<reference evidence="7 8" key="1">
    <citation type="submission" date="2021-10" db="EMBL/GenBank/DDBJ databases">
        <authorList>
            <person name="Chen M."/>
        </authorList>
    </citation>
    <scope>NUCLEOTIDE SEQUENCE [LARGE SCALE GENOMIC DNA]</scope>
    <source>
        <strain evidence="7 8">H3-26</strain>
    </source>
</reference>
<evidence type="ECO:0000256" key="1">
    <source>
        <dbReference type="ARBA" id="ARBA00004442"/>
    </source>
</evidence>
<feature type="chain" id="PRO_5046387127" evidence="6">
    <location>
        <begin position="28"/>
        <end position="270"/>
    </location>
</feature>
<evidence type="ECO:0000313" key="8">
    <source>
        <dbReference type="Proteomes" id="UP001198034"/>
    </source>
</evidence>
<proteinExistence type="inferred from homology"/>
<evidence type="ECO:0000313" key="7">
    <source>
        <dbReference type="EMBL" id="MCB5196157.1"/>
    </source>
</evidence>
<dbReference type="RefSeq" id="WP_226763928.1">
    <property type="nucleotide sequence ID" value="NZ_JAJAWG010000003.1"/>
</dbReference>
<evidence type="ECO:0000256" key="3">
    <source>
        <dbReference type="ARBA" id="ARBA00022729"/>
    </source>
</evidence>
<evidence type="ECO:0000256" key="2">
    <source>
        <dbReference type="ARBA" id="ARBA00005722"/>
    </source>
</evidence>
<keyword evidence="8" id="KW-1185">Reference proteome</keyword>
<organism evidence="7 8">
    <name type="scientific">Deefgea salmonis</name>
    <dbReference type="NCBI Taxonomy" id="2875502"/>
    <lineage>
        <taxon>Bacteria</taxon>
        <taxon>Pseudomonadati</taxon>
        <taxon>Pseudomonadota</taxon>
        <taxon>Betaproteobacteria</taxon>
        <taxon>Neisseriales</taxon>
        <taxon>Chitinibacteraceae</taxon>
        <taxon>Deefgea</taxon>
    </lineage>
</organism>
<dbReference type="EMBL" id="JAJAWG010000003">
    <property type="protein sequence ID" value="MCB5196157.1"/>
    <property type="molecule type" value="Genomic_DNA"/>
</dbReference>
<dbReference type="PANTHER" id="PTHR38776:SF1">
    <property type="entry name" value="MLTA-INTERACTING PROTEIN-RELATED"/>
    <property type="match status" value="1"/>
</dbReference>
<comment type="subcellular location">
    <subcellularLocation>
        <location evidence="1">Cell outer membrane</location>
    </subcellularLocation>
</comment>
<protein>
    <submittedName>
        <fullName evidence="7">MipA/OmpV family protein</fullName>
    </submittedName>
</protein>
<dbReference type="InterPro" id="IPR010583">
    <property type="entry name" value="MipA"/>
</dbReference>
<gene>
    <name evidence="7" type="ORF">LG219_07660</name>
</gene>
<dbReference type="PANTHER" id="PTHR38776">
    <property type="entry name" value="MLTA-INTERACTING PROTEIN-RELATED"/>
    <property type="match status" value="1"/>
</dbReference>
<sequence>MPSALFTRCIARLALSIMALSAIPAQAEIDLGSLDFLASDKPHSPIPSGLIVGGVVFGGQARYQAQDATGYAIPGLIYFGDHFMYLGDRARYYFYKEHQLGLYAYGRVRFGNLDPKDNAALAGMLKRKGQLEAGVGLNYALPYALLSMRVSSDITGNSRGQEALFWTDFPIVRDNLLIMPGMGVMVRSSKMANYYFGGISAQEASNSRPSWDTGATVSPLIALVSSYRINKSWIGMAAVNYELYDKSIQNSPIVQHRGEFYAGLGLGYIW</sequence>
<evidence type="ECO:0000256" key="4">
    <source>
        <dbReference type="ARBA" id="ARBA00023136"/>
    </source>
</evidence>
<comment type="caution">
    <text evidence="7">The sequence shown here is derived from an EMBL/GenBank/DDBJ whole genome shotgun (WGS) entry which is preliminary data.</text>
</comment>
<evidence type="ECO:0000256" key="5">
    <source>
        <dbReference type="ARBA" id="ARBA00023237"/>
    </source>
</evidence>
<feature type="signal peptide" evidence="6">
    <location>
        <begin position="1"/>
        <end position="27"/>
    </location>
</feature>
<name>A0ABS8BKA1_9NEIS</name>